<dbReference type="AlphaFoldDB" id="A0A8R1IRH6"/>
<accession>A0A8R1IRH6</accession>
<organism evidence="2 3">
    <name type="scientific">Caenorhabditis japonica</name>
    <dbReference type="NCBI Taxonomy" id="281687"/>
    <lineage>
        <taxon>Eukaryota</taxon>
        <taxon>Metazoa</taxon>
        <taxon>Ecdysozoa</taxon>
        <taxon>Nematoda</taxon>
        <taxon>Chromadorea</taxon>
        <taxon>Rhabditida</taxon>
        <taxon>Rhabditina</taxon>
        <taxon>Rhabditomorpha</taxon>
        <taxon>Rhabditoidea</taxon>
        <taxon>Rhabditidae</taxon>
        <taxon>Peloderinae</taxon>
        <taxon>Caenorhabditis</taxon>
    </lineage>
</organism>
<protein>
    <submittedName>
        <fullName evidence="2">Uncharacterized protein</fullName>
    </submittedName>
</protein>
<evidence type="ECO:0000313" key="2">
    <source>
        <dbReference type="EnsemblMetazoa" id="CJA38278.1"/>
    </source>
</evidence>
<evidence type="ECO:0000313" key="3">
    <source>
        <dbReference type="Proteomes" id="UP000005237"/>
    </source>
</evidence>
<evidence type="ECO:0000256" key="1">
    <source>
        <dbReference type="SAM" id="MobiDB-lite"/>
    </source>
</evidence>
<feature type="compositionally biased region" description="Basic residues" evidence="1">
    <location>
        <begin position="1"/>
        <end position="10"/>
    </location>
</feature>
<name>A0A8R1IRH6_CAEJA</name>
<reference evidence="2" key="2">
    <citation type="submission" date="2022-06" db="UniProtKB">
        <authorList>
            <consortium name="EnsemblMetazoa"/>
        </authorList>
    </citation>
    <scope>IDENTIFICATION</scope>
    <source>
        <strain evidence="2">DF5081</strain>
    </source>
</reference>
<sequence length="75" mass="8258">MAPPSRKKKPKGTESPPTDDIQVVDFAGRHTEASRESGPVSHTAASDASDIRQQPDIELDSDYDIEIDVSDQEEY</sequence>
<keyword evidence="3" id="KW-1185">Reference proteome</keyword>
<dbReference type="EnsemblMetazoa" id="CJA38278.1">
    <property type="protein sequence ID" value="CJA38278.1"/>
    <property type="gene ID" value="WBGene00214125"/>
</dbReference>
<proteinExistence type="predicted"/>
<reference evidence="3" key="1">
    <citation type="submission" date="2010-08" db="EMBL/GenBank/DDBJ databases">
        <authorList>
            <consortium name="Caenorhabditis japonica Sequencing Consortium"/>
            <person name="Wilson R.K."/>
        </authorList>
    </citation>
    <scope>NUCLEOTIDE SEQUENCE [LARGE SCALE GENOMIC DNA]</scope>
    <source>
        <strain evidence="3">DF5081</strain>
    </source>
</reference>
<feature type="compositionally biased region" description="Acidic residues" evidence="1">
    <location>
        <begin position="57"/>
        <end position="75"/>
    </location>
</feature>
<feature type="region of interest" description="Disordered" evidence="1">
    <location>
        <begin position="1"/>
        <end position="75"/>
    </location>
</feature>
<dbReference type="Proteomes" id="UP000005237">
    <property type="component" value="Unassembled WGS sequence"/>
</dbReference>